<accession>A0A382CRU8</accession>
<dbReference type="PANTHER" id="PTHR47561:SF1">
    <property type="entry name" value="POLYSACCHARIDE DEACETYLASE FAMILY PROTEIN (AFU_ORTHOLOGUE AFUA_6G05030)"/>
    <property type="match status" value="1"/>
</dbReference>
<gene>
    <name evidence="2" type="ORF">METZ01_LOCUS180897</name>
</gene>
<dbReference type="InterPro" id="IPR011330">
    <property type="entry name" value="Glyco_hydro/deAcase_b/a-brl"/>
</dbReference>
<dbReference type="Pfam" id="PF11959">
    <property type="entry name" value="DUF3473"/>
    <property type="match status" value="1"/>
</dbReference>
<dbReference type="AlphaFoldDB" id="A0A382CRU8"/>
<dbReference type="GO" id="GO:0005975">
    <property type="term" value="P:carbohydrate metabolic process"/>
    <property type="evidence" value="ECO:0007669"/>
    <property type="project" value="InterPro"/>
</dbReference>
<dbReference type="InterPro" id="IPR002509">
    <property type="entry name" value="NODB_dom"/>
</dbReference>
<protein>
    <recommendedName>
        <fullName evidence="1">NodB homology domain-containing protein</fullName>
    </recommendedName>
</protein>
<dbReference type="PROSITE" id="PS51677">
    <property type="entry name" value="NODB"/>
    <property type="match status" value="1"/>
</dbReference>
<dbReference type="GO" id="GO:0016810">
    <property type="term" value="F:hydrolase activity, acting on carbon-nitrogen (but not peptide) bonds"/>
    <property type="evidence" value="ECO:0007669"/>
    <property type="project" value="InterPro"/>
</dbReference>
<evidence type="ECO:0000313" key="2">
    <source>
        <dbReference type="EMBL" id="SVB28043.1"/>
    </source>
</evidence>
<organism evidence="2">
    <name type="scientific">marine metagenome</name>
    <dbReference type="NCBI Taxonomy" id="408172"/>
    <lineage>
        <taxon>unclassified sequences</taxon>
        <taxon>metagenomes</taxon>
        <taxon>ecological metagenomes</taxon>
    </lineage>
</organism>
<reference evidence="2" key="1">
    <citation type="submission" date="2018-05" db="EMBL/GenBank/DDBJ databases">
        <authorList>
            <person name="Lanie J.A."/>
            <person name="Ng W.-L."/>
            <person name="Kazmierczak K.M."/>
            <person name="Andrzejewski T.M."/>
            <person name="Davidsen T.M."/>
            <person name="Wayne K.J."/>
            <person name="Tettelin H."/>
            <person name="Glass J.I."/>
            <person name="Rusch D."/>
            <person name="Podicherti R."/>
            <person name="Tsui H.-C.T."/>
            <person name="Winkler M.E."/>
        </authorList>
    </citation>
    <scope>NUCLEOTIDE SEQUENCE</scope>
</reference>
<sequence>MPKTKNILSVDFEDYFCDLPFIRWDEYENRVVKTTPVLLELFSKYKVKATFFVVGYFAEKFPKLINEIQEEGHEIGSHSFSHIDLRKTSKIEIEKDLIKSFDVLENITGEKVIGFRAPFFSIDTNNSWVLNFLRKHVKYDSSIFPVKTSLYGVPNAPRQIYHPSQENFLENDENEEFVEIPLLTNRILSCYNLPVAGGFYFRALPYFLISQGIKKFNNNNRPAMLYFHPKDLDKNMPKIKEYSWHYYYGKRNIIAKFEKLLDNFEFTSAKDFLNF</sequence>
<dbReference type="CDD" id="cd10941">
    <property type="entry name" value="CE4_PuuE_HpPgdA_like_2"/>
    <property type="match status" value="1"/>
</dbReference>
<dbReference type="Gene3D" id="3.20.20.370">
    <property type="entry name" value="Glycoside hydrolase/deacetylase"/>
    <property type="match status" value="1"/>
</dbReference>
<feature type="domain" description="NodB homology" evidence="1">
    <location>
        <begin position="18"/>
        <end position="275"/>
    </location>
</feature>
<dbReference type="SUPFAM" id="SSF88713">
    <property type="entry name" value="Glycoside hydrolase/deacetylase"/>
    <property type="match status" value="1"/>
</dbReference>
<name>A0A382CRU8_9ZZZZ</name>
<proteinExistence type="predicted"/>
<dbReference type="InterPro" id="IPR045235">
    <property type="entry name" value="PuuE_HpPgdA-like"/>
</dbReference>
<dbReference type="PANTHER" id="PTHR47561">
    <property type="entry name" value="POLYSACCHARIDE DEACETYLASE FAMILY PROTEIN (AFU_ORTHOLOGUE AFUA_6G05030)"/>
    <property type="match status" value="1"/>
</dbReference>
<dbReference type="Pfam" id="PF01522">
    <property type="entry name" value="Polysacc_deac_1"/>
    <property type="match status" value="1"/>
</dbReference>
<dbReference type="InterPro" id="IPR022560">
    <property type="entry name" value="DUF3473"/>
</dbReference>
<evidence type="ECO:0000259" key="1">
    <source>
        <dbReference type="PROSITE" id="PS51677"/>
    </source>
</evidence>
<dbReference type="EMBL" id="UINC01035516">
    <property type="protein sequence ID" value="SVB28043.1"/>
    <property type="molecule type" value="Genomic_DNA"/>
</dbReference>